<dbReference type="AlphaFoldDB" id="A0A2R4C6V9"/>
<keyword evidence="3" id="KW-1185">Reference proteome</keyword>
<evidence type="ECO:0000313" key="3">
    <source>
        <dbReference type="Proteomes" id="UP000240505"/>
    </source>
</evidence>
<keyword evidence="1" id="KW-0732">Signal</keyword>
<protein>
    <submittedName>
        <fullName evidence="2">Uncharacterized protein</fullName>
    </submittedName>
</protein>
<sequence length="401" mass="43415">MARLLFLITAIGFAPNAAQAETLPPSSTADWSGALDPGWTCGQPTGARWEQWKKSVLLFAASNGYGFRGFCDKILESVPYKQIVRPGAILVVMRDQNNIAQYVAWYDSKFDRMGYSIFSGITPATGETYYDIRYYPHENYPIYTQAQIDDFAAWYGELFMVDNRTWEVEAHRYNASAKRVKGCYMPYTYCGTGPINFGIPNGESSVHIGFGNPSGDDVTAVISEMYYPKPSWIDKFVNVALTVGLTIAGGPIGEYVGLLAGTAENAAFAAAFGSFSSGLIQGQNPDKALLQGIKAAGLAYTGKVILNAYGEPDSLVGVAGAGCPAGDQCWYFQMANGFPPLKNLAELHDPFINWSVKAFGSIADNGWYKAITIPPFLVPGCLASDGCVAAGITIVREDEVR</sequence>
<feature type="chain" id="PRO_5015302980" evidence="1">
    <location>
        <begin position="21"/>
        <end position="401"/>
    </location>
</feature>
<reference evidence="2 3" key="1">
    <citation type="submission" date="2018-03" db="EMBL/GenBank/DDBJ databases">
        <title>Massilia armeniaca sp. nov., isolated from desert soil.</title>
        <authorList>
            <person name="Huang H."/>
            <person name="Ren M."/>
        </authorList>
    </citation>
    <scope>NUCLEOTIDE SEQUENCE [LARGE SCALE GENOMIC DNA]</scope>
    <source>
        <strain evidence="2 3">ZMN-3</strain>
    </source>
</reference>
<dbReference type="KEGG" id="masz:C9I28_06050"/>
<feature type="signal peptide" evidence="1">
    <location>
        <begin position="1"/>
        <end position="20"/>
    </location>
</feature>
<proteinExistence type="predicted"/>
<gene>
    <name evidence="2" type="ORF">C9I28_06050</name>
</gene>
<evidence type="ECO:0000313" key="2">
    <source>
        <dbReference type="EMBL" id="AVR95335.1"/>
    </source>
</evidence>
<dbReference type="Proteomes" id="UP000240505">
    <property type="component" value="Chromosome"/>
</dbReference>
<evidence type="ECO:0000256" key="1">
    <source>
        <dbReference type="SAM" id="SignalP"/>
    </source>
</evidence>
<dbReference type="EMBL" id="CP028324">
    <property type="protein sequence ID" value="AVR95335.1"/>
    <property type="molecule type" value="Genomic_DNA"/>
</dbReference>
<name>A0A2R4C6V9_9BURK</name>
<organism evidence="2 3">
    <name type="scientific">Pseudoduganella armeniaca</name>
    <dbReference type="NCBI Taxonomy" id="2072590"/>
    <lineage>
        <taxon>Bacteria</taxon>
        <taxon>Pseudomonadati</taxon>
        <taxon>Pseudomonadota</taxon>
        <taxon>Betaproteobacteria</taxon>
        <taxon>Burkholderiales</taxon>
        <taxon>Oxalobacteraceae</taxon>
        <taxon>Telluria group</taxon>
        <taxon>Pseudoduganella</taxon>
    </lineage>
</organism>
<accession>A0A2R4C6V9</accession>